<comment type="function">
    <text evidence="5">Involved in formation and maintenance of cell shape.</text>
</comment>
<evidence type="ECO:0000259" key="7">
    <source>
        <dbReference type="Pfam" id="PF04085"/>
    </source>
</evidence>
<dbReference type="PANTHER" id="PTHR34138">
    <property type="entry name" value="CELL SHAPE-DETERMINING PROTEIN MREC"/>
    <property type="match status" value="1"/>
</dbReference>
<sequence>MQKSFFNKKLVIVLIALIISFLLIAFSIAVRNNRKAPTFVQQIGNDAAGIVDRVVSYPLDGAKNATSSFFNLMNTYQENQQLKKQVDSLAAKDAENQTLRKENQQLKAQLKLSKSLTNYDQVTAYVLTRTPSTWQNQVTINKGSLAGIKKGDSVLSRKGIVGRITEVNNSNSKVELISTNNDSANRFAVQVTSKSGDVINGLITNYDTNSGDLVMGQVTSKKKIEKGTKVVTSGMGGSTPKGLLVGTVEKVSDDDYGLPSKIYIKPAADLDDLSFVTIAVRTDD</sequence>
<reference evidence="13" key="16">
    <citation type="submission" date="2023-07" db="EMBL/GenBank/DDBJ databases">
        <title>Complete genome sequence of Ligilactobacillus salivarius SRCM217594 isolated from Gallus gallus domesticus feces.</title>
        <authorList>
            <person name="Yang H.-G."/>
            <person name="Ryu M.-S."/>
            <person name="Ha G.-S."/>
            <person name="Yang H.-J."/>
            <person name="Jeong D.-Y."/>
        </authorList>
    </citation>
    <scope>NUCLEOTIDE SEQUENCE</scope>
    <source>
        <strain evidence="13">SRCM217594</strain>
    </source>
</reference>
<dbReference type="Pfam" id="PF04085">
    <property type="entry name" value="MreC"/>
    <property type="match status" value="1"/>
</dbReference>
<evidence type="ECO:0000313" key="35">
    <source>
        <dbReference type="Proteomes" id="UP000471300"/>
    </source>
</evidence>
<accession>A0A089QCA1</accession>
<evidence type="ECO:0000256" key="4">
    <source>
        <dbReference type="ARBA" id="ARBA00032089"/>
    </source>
</evidence>
<dbReference type="AlphaFoldDB" id="A0A089QCA1"/>
<reference evidence="30" key="6">
    <citation type="submission" date="2017-04" db="EMBL/GenBank/DDBJ databases">
        <title>Function of individual gut microbiota members based on whole genome sequencing of pure cultures obtained from chicken caecum.</title>
        <authorList>
            <person name="Medvecky M."/>
            <person name="Cejkova D."/>
            <person name="Polansky O."/>
            <person name="Karasova D."/>
            <person name="Kubasova T."/>
            <person name="Cizek A."/>
            <person name="Rychlik I."/>
        </authorList>
    </citation>
    <scope>NUCLEOTIDE SEQUENCE [LARGE SCALE GENOMIC DNA]</scope>
    <source>
        <strain evidence="30">An84</strain>
    </source>
</reference>
<evidence type="ECO:0000313" key="36">
    <source>
        <dbReference type="Proteomes" id="UP000471678"/>
    </source>
</evidence>
<dbReference type="Proteomes" id="UP001224533">
    <property type="component" value="Chromosome"/>
</dbReference>
<reference evidence="8 25" key="1">
    <citation type="journal article" date="2014" name="BMC Genomics">
        <title>Unusual genome complexity in Lactobacillus salivarius JCM1046.</title>
        <authorList>
            <person name="Raftis E.J."/>
            <person name="Forde B.M."/>
            <person name="Claesson M.J."/>
            <person name="O'Toole P.W."/>
        </authorList>
    </citation>
    <scope>NUCLEOTIDE SEQUENCE [LARGE SCALE GENOMIC DNA]</scope>
    <source>
        <strain evidence="8 25">JCM1046</strain>
    </source>
</reference>
<evidence type="ECO:0000313" key="11">
    <source>
        <dbReference type="EMBL" id="HJG15785.1"/>
    </source>
</evidence>
<reference evidence="12" key="14">
    <citation type="submission" date="2023-02" db="EMBL/GenBank/DDBJ databases">
        <title>Draft Whole-Genome Sequences of competitive exclusion Lactobacillus salivarius strains for Poultry.</title>
        <authorList>
            <person name="Ma L.M."/>
            <person name="Lopez-Guerra N."/>
            <person name="Zhang G."/>
        </authorList>
    </citation>
    <scope>NUCLEOTIDE SEQUENCE</scope>
    <source>
        <strain evidence="12">Salm-9</strain>
    </source>
</reference>
<evidence type="ECO:0000313" key="25">
    <source>
        <dbReference type="Proteomes" id="UP000029488"/>
    </source>
</evidence>
<dbReference type="Proteomes" id="UP000196255">
    <property type="component" value="Unassembled WGS sequence"/>
</dbReference>
<dbReference type="Gene3D" id="1.20.5.490">
    <property type="entry name" value="Single helix bin"/>
    <property type="match status" value="1"/>
</dbReference>
<reference evidence="9 26" key="3">
    <citation type="submission" date="2016-09" db="EMBL/GenBank/DDBJ databases">
        <title>Complete Genome Sequence of Lactobacillus salivarius Jin.</title>
        <authorList>
            <person name="Jin N."/>
            <person name="Li C."/>
            <person name="Wang M."/>
            <person name="Ren D."/>
            <person name="Di Y."/>
            <person name="Pan R."/>
            <person name="Du S."/>
            <person name="Lu H."/>
            <person name="Li X."/>
            <person name="Tian M."/>
        </authorList>
    </citation>
    <scope>NUCLEOTIDE SEQUENCE [LARGE SCALE GENOMIC DNA]</scope>
    <source>
        <strain evidence="9 26">CICC 23174</strain>
    </source>
</reference>
<dbReference type="Gene3D" id="2.40.10.340">
    <property type="entry name" value="Rod shape-determining protein MreC, domain 1"/>
    <property type="match status" value="1"/>
</dbReference>
<dbReference type="EMBL" id="NFHF01000012">
    <property type="protein sequence ID" value="OUN18351.1"/>
    <property type="molecule type" value="Genomic_DNA"/>
</dbReference>
<reference evidence="22 32" key="8">
    <citation type="journal article" date="2018" name="Genome Announc.">
        <title>Fifty-Six Draft Genome Sequences of 10 Lactobacillus Species from 22 Commercial Dietary Supplements.</title>
        <authorList>
            <person name="Gangiredla J."/>
            <person name="Barnaba T.J."/>
            <person name="Mammel M.K."/>
            <person name="Lacher D.W."/>
            <person name="Elkins C.A."/>
            <person name="Lampel K.A."/>
            <person name="Whitehouse C.A."/>
            <person name="Tartera C."/>
        </authorList>
    </citation>
    <scope>NUCLEOTIDE SEQUENCE [LARGE SCALE GENOMIC DNA]</scope>
    <source>
        <strain evidence="22 32">DS11_12</strain>
    </source>
</reference>
<feature type="coiled-coil region" evidence="6">
    <location>
        <begin position="72"/>
        <end position="116"/>
    </location>
</feature>
<evidence type="ECO:0000313" key="20">
    <source>
        <dbReference type="EMBL" id="OUN18351.1"/>
    </source>
</evidence>
<dbReference type="Proteomes" id="UP000029488">
    <property type="component" value="Chromosome"/>
</dbReference>
<evidence type="ECO:0000313" key="30">
    <source>
        <dbReference type="Proteomes" id="UP000196255"/>
    </source>
</evidence>
<dbReference type="EMBL" id="NBEF01000017">
    <property type="protein sequence ID" value="OQQ90780.1"/>
    <property type="molecule type" value="Genomic_DNA"/>
</dbReference>
<dbReference type="EMBL" id="VSTU01000001">
    <property type="protein sequence ID" value="MYZ65541.1"/>
    <property type="molecule type" value="Genomic_DNA"/>
</dbReference>
<reference evidence="24" key="15">
    <citation type="submission" date="2023-04" db="EMBL/GenBank/DDBJ databases">
        <title>Four porcine-derived lactic acid bacteria strains analyses and their evaluation as potential probiotics based on genomics.</title>
        <authorList>
            <person name="Niu D."/>
        </authorList>
    </citation>
    <scope>NUCLEOTIDE SEQUENCE</scope>
    <source>
        <strain evidence="24">ZSA5</strain>
    </source>
</reference>
<reference evidence="11" key="11">
    <citation type="journal article" date="2021" name="PeerJ">
        <title>Extensive microbial diversity within the chicken gut microbiome revealed by metagenomics and culture.</title>
        <authorList>
            <person name="Gilroy R."/>
            <person name="Ravi A."/>
            <person name="Getino M."/>
            <person name="Pursley I."/>
            <person name="Horton D.L."/>
            <person name="Alikhan N.F."/>
            <person name="Baker D."/>
            <person name="Gharbi K."/>
            <person name="Hall N."/>
            <person name="Watson M."/>
            <person name="Adriaenssens E.M."/>
            <person name="Foster-Nyarko E."/>
            <person name="Jarju S."/>
            <person name="Secka A."/>
            <person name="Antonio M."/>
            <person name="Oren A."/>
            <person name="Chaudhuri R.R."/>
            <person name="La Ragione R."/>
            <person name="Hildebrand F."/>
            <person name="Pallen M.J."/>
        </authorList>
    </citation>
    <scope>NUCLEOTIDE SEQUENCE</scope>
    <source>
        <strain evidence="11">CHK189-29639</strain>
    </source>
</reference>
<evidence type="ECO:0000313" key="32">
    <source>
        <dbReference type="Proteomes" id="UP000244552"/>
    </source>
</evidence>
<keyword evidence="3 5" id="KW-0133">Cell shape</keyword>
<dbReference type="Proteomes" id="UP000759256">
    <property type="component" value="Unassembled WGS sequence"/>
</dbReference>
<evidence type="ECO:0000313" key="21">
    <source>
        <dbReference type="EMBL" id="PAY45057.1"/>
    </source>
</evidence>
<evidence type="ECO:0000313" key="18">
    <source>
        <dbReference type="EMBL" id="OQQ83463.1"/>
    </source>
</evidence>
<evidence type="ECO:0000313" key="16">
    <source>
        <dbReference type="EMBL" id="MYY72576.1"/>
    </source>
</evidence>
<dbReference type="Proteomes" id="UP000195378">
    <property type="component" value="Chromosome"/>
</dbReference>
<dbReference type="Proteomes" id="UP001174888">
    <property type="component" value="Unassembled WGS sequence"/>
</dbReference>
<reference evidence="20" key="7">
    <citation type="journal article" date="2018" name="BMC Genomics">
        <title>Whole genome sequencing and function prediction of 133 gut anaerobes isolated from chicken caecum in pure cultures.</title>
        <authorList>
            <person name="Medvecky M."/>
            <person name="Cejkova D."/>
            <person name="Polansky O."/>
            <person name="Karasova D."/>
            <person name="Kubasova T."/>
            <person name="Cizek A."/>
            <person name="Rychlik I."/>
        </authorList>
    </citation>
    <scope>NUCLEOTIDE SEQUENCE</scope>
    <source>
        <strain evidence="20">An84</strain>
    </source>
</reference>
<organism evidence="8 25">
    <name type="scientific">Ligilactobacillus salivarius</name>
    <dbReference type="NCBI Taxonomy" id="1624"/>
    <lineage>
        <taxon>Bacteria</taxon>
        <taxon>Bacillati</taxon>
        <taxon>Bacillota</taxon>
        <taxon>Bacilli</taxon>
        <taxon>Lactobacillales</taxon>
        <taxon>Lactobacillaceae</taxon>
        <taxon>Ligilactobacillus</taxon>
    </lineage>
</organism>
<dbReference type="InterPro" id="IPR042175">
    <property type="entry name" value="Cell/Rod_MreC_2"/>
</dbReference>
<dbReference type="EMBL" id="NBEB01000052">
    <property type="protein sequence ID" value="OQQ83463.1"/>
    <property type="molecule type" value="Genomic_DNA"/>
</dbReference>
<evidence type="ECO:0000313" key="10">
    <source>
        <dbReference type="EMBL" id="ARU19157.1"/>
    </source>
</evidence>
<dbReference type="OMA" id="RDMTVLN"/>
<evidence type="ECO:0000313" key="23">
    <source>
        <dbReference type="EMBL" id="WHS18339.1"/>
    </source>
</evidence>
<evidence type="ECO:0000256" key="6">
    <source>
        <dbReference type="SAM" id="Coils"/>
    </source>
</evidence>
<dbReference type="EMBL" id="VSUB01000002">
    <property type="protein sequence ID" value="MYY64334.1"/>
    <property type="molecule type" value="Genomic_DNA"/>
</dbReference>
<reference evidence="10 29" key="5">
    <citation type="submission" date="2017-04" db="EMBL/GenBank/DDBJ databases">
        <title>Complete genome sequence of Lactobacillus salivarius ZLS006, a probiotic strain isolated from healthy piglet.</title>
        <authorList>
            <person name="Zhang D."/>
        </authorList>
    </citation>
    <scope>NUCLEOTIDE SEQUENCE [LARGE SCALE GENOMIC DNA]</scope>
    <source>
        <strain evidence="10 29">ZLS006</strain>
    </source>
</reference>
<evidence type="ECO:0000313" key="34">
    <source>
        <dbReference type="Proteomes" id="UP000470980"/>
    </source>
</evidence>
<reference evidence="14 33" key="9">
    <citation type="submission" date="2019-11" db="EMBL/GenBank/DDBJ databases">
        <title>Draft Genome Sequence of Plant Growth-Promoting Rhizosphere-Associated Bacteria.</title>
        <authorList>
            <person name="Vasilyev I.Y."/>
            <person name="Radchenko V."/>
            <person name="Ilnitskaya E.V."/>
        </authorList>
    </citation>
    <scope>NUCLEOTIDE SEQUENCE [LARGE SCALE GENOMIC DNA]</scope>
    <source>
        <strain evidence="14 33">VRA_01-1sq_f</strain>
    </source>
</reference>
<dbReference type="EMBL" id="JAUIQT010000001">
    <property type="protein sequence ID" value="MDN4833271.1"/>
    <property type="molecule type" value="Genomic_DNA"/>
</dbReference>
<dbReference type="EMBL" id="DYVK01000062">
    <property type="protein sequence ID" value="HJG15785.1"/>
    <property type="molecule type" value="Genomic_DNA"/>
</dbReference>
<evidence type="ECO:0000313" key="8">
    <source>
        <dbReference type="EMBL" id="AIR10729.1"/>
    </source>
</evidence>
<evidence type="ECO:0000313" key="37">
    <source>
        <dbReference type="Proteomes" id="UP001224533"/>
    </source>
</evidence>
<dbReference type="Proteomes" id="UP000192575">
    <property type="component" value="Unassembled WGS sequence"/>
</dbReference>
<dbReference type="EMBL" id="VSTR01000001">
    <property type="protein sequence ID" value="MYY72576.1"/>
    <property type="molecule type" value="Genomic_DNA"/>
</dbReference>
<feature type="domain" description="Rod shape-determining protein MreC beta-barrel core" evidence="7">
    <location>
        <begin position="126"/>
        <end position="279"/>
    </location>
</feature>
<evidence type="ECO:0000313" key="19">
    <source>
        <dbReference type="EMBL" id="OQQ90780.1"/>
    </source>
</evidence>
<dbReference type="InterPro" id="IPR007221">
    <property type="entry name" value="MreC"/>
</dbReference>
<dbReference type="NCBIfam" id="TIGR00219">
    <property type="entry name" value="mreC"/>
    <property type="match status" value="1"/>
</dbReference>
<evidence type="ECO:0000313" key="27">
    <source>
        <dbReference type="Proteomes" id="UP000192575"/>
    </source>
</evidence>
<evidence type="ECO:0000313" key="14">
    <source>
        <dbReference type="EMBL" id="MSE07944.1"/>
    </source>
</evidence>
<dbReference type="EMBL" id="WKKX01000123">
    <property type="protein sequence ID" value="MSE07944.1"/>
    <property type="molecule type" value="Genomic_DNA"/>
</dbReference>
<protein>
    <recommendedName>
        <fullName evidence="2 5">Cell shape-determining protein MreC</fullName>
    </recommendedName>
    <alternativeName>
        <fullName evidence="4 5">Cell shape protein MreC</fullName>
    </alternativeName>
</protein>
<dbReference type="EMBL" id="LXZO01000112">
    <property type="protein sequence ID" value="PAY45057.1"/>
    <property type="molecule type" value="Genomic_DNA"/>
</dbReference>
<name>A0A089QCA1_9LACO</name>
<dbReference type="Proteomes" id="UP001231316">
    <property type="component" value="Chromosome"/>
</dbReference>
<reference evidence="23 37" key="13">
    <citation type="submission" date="2022-12" db="EMBL/GenBank/DDBJ databases">
        <title>Assessment of beneficial effects and identification of host adaptation-associated genes of Ligilactobacillus salivarius isolated from Meles meles.</title>
        <authorList>
            <person name="Wang Y."/>
        </authorList>
    </citation>
    <scope>NUCLEOTIDE SEQUENCE [LARGE SCALE GENOMIC DNA]</scope>
    <source>
        <strain evidence="23 37">S35</strain>
    </source>
</reference>
<dbReference type="Proteomes" id="UP000094723">
    <property type="component" value="Chromosome"/>
</dbReference>
<evidence type="ECO:0000313" key="29">
    <source>
        <dbReference type="Proteomes" id="UP000195378"/>
    </source>
</evidence>
<dbReference type="Proteomes" id="UP000244552">
    <property type="component" value="Unassembled WGS sequence"/>
</dbReference>
<evidence type="ECO:0000256" key="1">
    <source>
        <dbReference type="ARBA" id="ARBA00009369"/>
    </source>
</evidence>
<evidence type="ECO:0000313" key="26">
    <source>
        <dbReference type="Proteomes" id="UP000094723"/>
    </source>
</evidence>
<reference evidence="34 35" key="10">
    <citation type="journal article" date="2020" name="Food Funct.">
        <title>Screening of Lactobacillus salivarius strains from the feces of Chinese populations and the evaluation of their effects against intestinal inflammation in mice.</title>
        <authorList>
            <person name="Zhai Q."/>
            <person name="Shen X."/>
            <person name="Cen S."/>
            <person name="Zhang C."/>
            <person name="Tian F."/>
            <person name="Zhao J."/>
            <person name="Zhang H."/>
            <person name="Xue Y."/>
            <person name="Chen W."/>
        </authorList>
    </citation>
    <scope>NUCLEOTIDE SEQUENCE [LARGE SCALE GENOMIC DNA]</scope>
    <source>
        <strain evidence="15 36">FYNDL5_1.scaf</strain>
        <strain evidence="17 35">FZJTZ28M4.scaf</strain>
        <strain evidence="16 34">FZJTZ9M6.scaf</strain>
    </source>
</reference>
<dbReference type="EMBL" id="CP114509">
    <property type="protein sequence ID" value="WHS18339.1"/>
    <property type="molecule type" value="Genomic_DNA"/>
</dbReference>
<proteinExistence type="inferred from homology"/>
<evidence type="ECO:0000313" key="9">
    <source>
        <dbReference type="EMBL" id="AOO73746.1"/>
    </source>
</evidence>
<dbReference type="KEGG" id="lsj:LSJ_1055c"/>
<evidence type="ECO:0000313" key="15">
    <source>
        <dbReference type="EMBL" id="MYY64334.1"/>
    </source>
</evidence>
<reference evidence="11" key="12">
    <citation type="submission" date="2021-09" db="EMBL/GenBank/DDBJ databases">
        <authorList>
            <person name="Gilroy R."/>
        </authorList>
    </citation>
    <scope>NUCLEOTIDE SEQUENCE</scope>
    <source>
        <strain evidence="11">CHK189-29639</strain>
    </source>
</reference>
<dbReference type="GO" id="GO:0005886">
    <property type="term" value="C:plasma membrane"/>
    <property type="evidence" value="ECO:0007669"/>
    <property type="project" value="TreeGrafter"/>
</dbReference>
<evidence type="ECO:0000256" key="5">
    <source>
        <dbReference type="PIRNR" id="PIRNR038471"/>
    </source>
</evidence>
<dbReference type="Proteomes" id="UP000471678">
    <property type="component" value="Unassembled WGS sequence"/>
</dbReference>
<dbReference type="EMBL" id="JARKHV010000001">
    <property type="protein sequence ID" value="MDF4185666.1"/>
    <property type="molecule type" value="Genomic_DNA"/>
</dbReference>
<evidence type="ECO:0000313" key="28">
    <source>
        <dbReference type="Proteomes" id="UP000192638"/>
    </source>
</evidence>
<evidence type="ECO:0000313" key="12">
    <source>
        <dbReference type="EMBL" id="MDF4185666.1"/>
    </source>
</evidence>
<dbReference type="PIRSF" id="PIRSF038471">
    <property type="entry name" value="MreC"/>
    <property type="match status" value="1"/>
</dbReference>
<dbReference type="RefSeq" id="WP_003700471.1">
    <property type="nucleotide sequence ID" value="NZ_CABMGV010000001.1"/>
</dbReference>
<dbReference type="PANTHER" id="PTHR34138:SF1">
    <property type="entry name" value="CELL SHAPE-DETERMINING PROTEIN MREC"/>
    <property type="match status" value="1"/>
</dbReference>
<dbReference type="EMBL" id="QAGV01000002">
    <property type="protein sequence ID" value="PTR97400.1"/>
    <property type="molecule type" value="Genomic_DNA"/>
</dbReference>
<reference evidence="21 31" key="2">
    <citation type="submission" date="2016-05" db="EMBL/GenBank/DDBJ databases">
        <authorList>
            <person name="Lee J.-Y."/>
            <person name="Kim E.B."/>
            <person name="Choi Y.-J."/>
        </authorList>
    </citation>
    <scope>NUCLEOTIDE SEQUENCE [LARGE SCALE GENOMIC DNA]</scope>
    <source>
        <strain evidence="21 31">KLA006</strain>
    </source>
</reference>
<gene>
    <name evidence="8" type="primary">mreC</name>
    <name evidence="21" type="ORF">A8C52_01940</name>
    <name evidence="20" type="ORF">B5G36_06165</name>
    <name evidence="19" type="ORF">B6U56_05745</name>
    <name evidence="18" type="ORF">B6U60_05260</name>
    <name evidence="10" type="ORF">B7R82_03785</name>
    <name evidence="9" type="ORF">BHF65_05750</name>
    <name evidence="22" type="ORF">DBP89_02910</name>
    <name evidence="17" type="ORF">FYL06_00950</name>
    <name evidence="16" type="ORF">FYL10_02600</name>
    <name evidence="15" type="ORF">FYL25_02620</name>
    <name evidence="14" type="ORF">GKC33_04190</name>
    <name evidence="11" type="ORF">K8V06_06585</name>
    <name evidence="8" type="ORF">LSJ_1055c</name>
    <name evidence="23" type="ORF">O2U02_03730</name>
    <name evidence="12" type="ORF">PV940_01155</name>
    <name evidence="24" type="ORF">QFE45_05925</name>
    <name evidence="13" type="ORF">QYC35_03350</name>
</gene>
<dbReference type="Proteomes" id="UP000470980">
    <property type="component" value="Unassembled WGS sequence"/>
</dbReference>
<evidence type="ECO:0000313" key="22">
    <source>
        <dbReference type="EMBL" id="PTR97400.1"/>
    </source>
</evidence>
<dbReference type="Proteomes" id="UP001213566">
    <property type="component" value="Unassembled WGS sequence"/>
</dbReference>
<dbReference type="EMBL" id="CP123971">
    <property type="protein sequence ID" value="WII27927.1"/>
    <property type="molecule type" value="Genomic_DNA"/>
</dbReference>
<dbReference type="GeneID" id="89465806"/>
<comment type="similarity">
    <text evidence="1 5">Belongs to the MreC family.</text>
</comment>
<dbReference type="EMBL" id="CP020858">
    <property type="protein sequence ID" value="ARU19157.1"/>
    <property type="molecule type" value="Genomic_DNA"/>
</dbReference>
<evidence type="ECO:0000313" key="24">
    <source>
        <dbReference type="EMBL" id="WII27927.1"/>
    </source>
</evidence>
<evidence type="ECO:0000256" key="2">
    <source>
        <dbReference type="ARBA" id="ARBA00013855"/>
    </source>
</evidence>
<dbReference type="Proteomes" id="UP000471300">
    <property type="component" value="Unassembled WGS sequence"/>
</dbReference>
<evidence type="ECO:0000313" key="33">
    <source>
        <dbReference type="Proteomes" id="UP000467635"/>
    </source>
</evidence>
<dbReference type="InterPro" id="IPR042177">
    <property type="entry name" value="Cell/Rod_1"/>
</dbReference>
<dbReference type="InterPro" id="IPR055342">
    <property type="entry name" value="MreC_beta-barrel_core"/>
</dbReference>
<dbReference type="GO" id="GO:0008360">
    <property type="term" value="P:regulation of cell shape"/>
    <property type="evidence" value="ECO:0007669"/>
    <property type="project" value="UniProtKB-KW"/>
</dbReference>
<dbReference type="Proteomes" id="UP000467635">
    <property type="component" value="Unassembled WGS sequence"/>
</dbReference>
<dbReference type="EMBL" id="CP007646">
    <property type="protein sequence ID" value="AIR10729.1"/>
    <property type="molecule type" value="Genomic_DNA"/>
</dbReference>
<dbReference type="Gene3D" id="2.40.10.350">
    <property type="entry name" value="Rod shape-determining protein MreC, domain 2"/>
    <property type="match status" value="1"/>
</dbReference>
<dbReference type="Proteomes" id="UP000218139">
    <property type="component" value="Unassembled WGS sequence"/>
</dbReference>
<evidence type="ECO:0000313" key="31">
    <source>
        <dbReference type="Proteomes" id="UP000218139"/>
    </source>
</evidence>
<dbReference type="Proteomes" id="UP000192638">
    <property type="component" value="Unassembled WGS sequence"/>
</dbReference>
<reference evidence="27 28" key="4">
    <citation type="submission" date="2017-03" db="EMBL/GenBank/DDBJ databases">
        <title>Phylogenomics and comparative genomics of Lactobacillus salivarius, a mammalian gut commensal.</title>
        <authorList>
            <person name="Harris H.M."/>
        </authorList>
    </citation>
    <scope>NUCLEOTIDE SEQUENCE [LARGE SCALE GENOMIC DNA]</scope>
    <source>
        <strain evidence="19 27">JCM 1047</strain>
        <strain evidence="18 28">LMG 14477</strain>
    </source>
</reference>
<evidence type="ECO:0000313" key="17">
    <source>
        <dbReference type="EMBL" id="MYZ65541.1"/>
    </source>
</evidence>
<keyword evidence="6" id="KW-0175">Coiled coil</keyword>
<evidence type="ECO:0000313" key="13">
    <source>
        <dbReference type="EMBL" id="MDN4833271.1"/>
    </source>
</evidence>
<dbReference type="EMBL" id="CP017107">
    <property type="protein sequence ID" value="AOO73746.1"/>
    <property type="molecule type" value="Genomic_DNA"/>
</dbReference>
<evidence type="ECO:0000256" key="3">
    <source>
        <dbReference type="ARBA" id="ARBA00022960"/>
    </source>
</evidence>